<dbReference type="KEGG" id="kse:Ksed_09900"/>
<evidence type="ECO:0008006" key="3">
    <source>
        <dbReference type="Google" id="ProtNLM"/>
    </source>
</evidence>
<evidence type="ECO:0000313" key="1">
    <source>
        <dbReference type="EMBL" id="ACV06036.1"/>
    </source>
</evidence>
<protein>
    <recommendedName>
        <fullName evidence="3">3-methyladenine DNA glycosylase</fullName>
    </recommendedName>
</protein>
<evidence type="ECO:0000313" key="2">
    <source>
        <dbReference type="Proteomes" id="UP000006666"/>
    </source>
</evidence>
<organism evidence="1 2">
    <name type="scientific">Kytococcus sedentarius (strain ATCC 14392 / DSM 20547 / JCM 11482 / CCUG 33030 / NBRC 15357 / NCTC 11040 / CCM 314 / 541)</name>
    <name type="common">Micrococcus sedentarius</name>
    <dbReference type="NCBI Taxonomy" id="478801"/>
    <lineage>
        <taxon>Bacteria</taxon>
        <taxon>Bacillati</taxon>
        <taxon>Actinomycetota</taxon>
        <taxon>Actinomycetes</taxon>
        <taxon>Micrococcales</taxon>
        <taxon>Kytococcaceae</taxon>
        <taxon>Kytococcus</taxon>
    </lineage>
</organism>
<reference evidence="1 2" key="1">
    <citation type="journal article" date="2009" name="Stand. Genomic Sci.">
        <title>Complete genome sequence of Kytococcus sedentarius type strain (541).</title>
        <authorList>
            <person name="Sims D."/>
            <person name="Brettin T."/>
            <person name="Detter J.C."/>
            <person name="Han C."/>
            <person name="Lapidus A."/>
            <person name="Copeland A."/>
            <person name="Glavina Del Rio T."/>
            <person name="Nolan M."/>
            <person name="Chen F."/>
            <person name="Lucas S."/>
            <person name="Tice H."/>
            <person name="Cheng J.F."/>
            <person name="Bruce D."/>
            <person name="Goodwin L."/>
            <person name="Pitluck S."/>
            <person name="Ovchinnikova G."/>
            <person name="Pati A."/>
            <person name="Ivanova N."/>
            <person name="Mavrommatis K."/>
            <person name="Chen A."/>
            <person name="Palaniappan K."/>
            <person name="D'haeseleer P."/>
            <person name="Chain P."/>
            <person name="Bristow J."/>
            <person name="Eisen J.A."/>
            <person name="Markowitz V."/>
            <person name="Hugenholtz P."/>
            <person name="Schneider S."/>
            <person name="Goker M."/>
            <person name="Pukall R."/>
            <person name="Kyrpides N.C."/>
            <person name="Klenk H.P."/>
        </authorList>
    </citation>
    <scope>NUCLEOTIDE SEQUENCE [LARGE SCALE GENOMIC DNA]</scope>
    <source>
        <strain evidence="2">ATCC 14392 / DSM 20547 / JCM 11482 / CCUG 33030 / NBRC 15357 / NCTC 11040 / CCM 314 / 541</strain>
    </source>
</reference>
<accession>C7NG36</accession>
<dbReference type="Proteomes" id="UP000006666">
    <property type="component" value="Chromosome"/>
</dbReference>
<dbReference type="STRING" id="478801.Ksed_09900"/>
<proteinExistence type="predicted"/>
<sequence>MHPLPHTSATPAVSVDANFIVLPREEWQARAAAHAQRVDAIAGPHLERRARGQKHPVEDFLWVYYRWRPAEVRRWHPGIGVALLDAGGRAGWKEHRELTPEEVQADGPADGRETAGGVTVDVAAFLTRRGDAVRRWHGILQATANRPARFGCFGLHEWAMVHGLEADDRRHGGVPLRLGREATDAVTESHTIACSHFDAYRFFTDSSRDLNTLRPGPEDRTAFEQPGCLHTTMDLYKVAATLGPLAPGELLVDCLELARDVRELDMRASPYDLRDWGYEPVRIETPEGKAAYVAAQRGFSERGQALRARLVQVTSRALHVR</sequence>
<dbReference type="eggNOG" id="ENOG502Z7SZ">
    <property type="taxonomic scope" value="Bacteria"/>
</dbReference>
<gene>
    <name evidence="1" type="ordered locus">Ksed_09900</name>
</gene>
<dbReference type="RefSeq" id="WP_015778981.1">
    <property type="nucleotide sequence ID" value="NC_013169.1"/>
</dbReference>
<dbReference type="AlphaFoldDB" id="C7NG36"/>
<name>C7NG36_KYTSD</name>
<keyword evidence="2" id="KW-1185">Reference proteome</keyword>
<dbReference type="EMBL" id="CP001686">
    <property type="protein sequence ID" value="ACV06036.1"/>
    <property type="molecule type" value="Genomic_DNA"/>
</dbReference>
<dbReference type="HOGENOM" id="CLU_053604_0_0_11"/>